<dbReference type="Gene3D" id="3.30.70.2970">
    <property type="entry name" value="Protein of unknown function (DUF541), domain 2"/>
    <property type="match status" value="1"/>
</dbReference>
<evidence type="ECO:0008006" key="3">
    <source>
        <dbReference type="Google" id="ProtNLM"/>
    </source>
</evidence>
<dbReference type="RefSeq" id="WP_058899285.1">
    <property type="nucleotide sequence ID" value="NZ_CP013068.1"/>
</dbReference>
<evidence type="ECO:0000313" key="1">
    <source>
        <dbReference type="EMBL" id="ALV28029.1"/>
    </source>
</evidence>
<protein>
    <recommendedName>
        <fullName evidence="3">26 kDa periplasmic immunogenic protein</fullName>
    </recommendedName>
</protein>
<keyword evidence="2" id="KW-1185">Reference proteome</keyword>
<organism evidence="1 2">
    <name type="scientific">Pannonibacter phragmitetus</name>
    <dbReference type="NCBI Taxonomy" id="121719"/>
    <lineage>
        <taxon>Bacteria</taxon>
        <taxon>Pseudomonadati</taxon>
        <taxon>Pseudomonadota</taxon>
        <taxon>Alphaproteobacteria</taxon>
        <taxon>Hyphomicrobiales</taxon>
        <taxon>Stappiaceae</taxon>
        <taxon>Pannonibacter</taxon>
    </lineage>
</organism>
<dbReference type="InterPro" id="IPR007497">
    <property type="entry name" value="SIMPL/DUF541"/>
</dbReference>
<evidence type="ECO:0000313" key="2">
    <source>
        <dbReference type="Proteomes" id="UP000064921"/>
    </source>
</evidence>
<dbReference type="KEGG" id="pphr:APZ00_13935"/>
<dbReference type="eggNOG" id="COG2968">
    <property type="taxonomic scope" value="Bacteria"/>
</dbReference>
<dbReference type="Proteomes" id="UP000064921">
    <property type="component" value="Chromosome"/>
</dbReference>
<dbReference type="Gene3D" id="3.30.110.170">
    <property type="entry name" value="Protein of unknown function (DUF541), domain 1"/>
    <property type="match status" value="1"/>
</dbReference>
<dbReference type="PANTHER" id="PTHR34387:SF2">
    <property type="entry name" value="SLR1258 PROTEIN"/>
    <property type="match status" value="1"/>
</dbReference>
<dbReference type="AlphaFoldDB" id="A0A0U3PLC0"/>
<sequence>MTLHSRPLRSALSRQLAFSRAAALALVLPLGLAAVSTALTPAFAQEAAVKNERFITVQGSGSVSAAPDKATLSGGVTTDAETAADALASNSKALNAVLAALKDAGVEAKDIQTSNFSVQPRYGDYTKSGPSGLPKIEGYQVSNTVSLRVNDLERLGPLLDTMVTSGANTINGINFEVTGANEKRDAAREAAVTDARRKAELFAKASGAKLGRVMSMSEGGDGGVRPMYRMATMAMEAAPAPAPVMAGEETLYASVTIVYELVD</sequence>
<dbReference type="GO" id="GO:0006974">
    <property type="term" value="P:DNA damage response"/>
    <property type="evidence" value="ECO:0007669"/>
    <property type="project" value="TreeGrafter"/>
</dbReference>
<proteinExistence type="predicted"/>
<dbReference type="PANTHER" id="PTHR34387">
    <property type="entry name" value="SLR1258 PROTEIN"/>
    <property type="match status" value="1"/>
</dbReference>
<dbReference type="EMBL" id="CP013068">
    <property type="protein sequence ID" value="ALV28029.1"/>
    <property type="molecule type" value="Genomic_DNA"/>
</dbReference>
<dbReference type="Pfam" id="PF04402">
    <property type="entry name" value="SIMPL"/>
    <property type="match status" value="1"/>
</dbReference>
<accession>A0A0U3PLC0</accession>
<name>A0A0U3PLC0_9HYPH</name>
<dbReference type="InterPro" id="IPR052022">
    <property type="entry name" value="26kDa_periplasmic_antigen"/>
</dbReference>
<reference evidence="1 2" key="1">
    <citation type="submission" date="2015-10" db="EMBL/GenBank/DDBJ databases">
        <title>The world's first case of liver abscess caused by Pannonibacter phragmitetus.</title>
        <authorList>
            <person name="Ming D."/>
            <person name="Wang M."/>
            <person name="Zhou Y."/>
            <person name="Jiang T."/>
            <person name="Hu S."/>
        </authorList>
    </citation>
    <scope>NUCLEOTIDE SEQUENCE [LARGE SCALE GENOMIC DNA]</scope>
    <source>
        <strain evidence="1 2">31801</strain>
    </source>
</reference>
<gene>
    <name evidence="1" type="ORF">APZ00_13935</name>
</gene>